<proteinExistence type="predicted"/>
<name>A0ABY5SIP8_9BACL</name>
<sequence>MGAWDTGVFDNDGAGDCLLDVQQNGSSIKEQINYIQTTWSEEGYMEVDEGSAILALGELILIASGIRPVHPITETIDFGIVKSQLNPTLISQVAGLIRVALNSDNNDASEVYELWKEADARDFAAWKKTGEDILHQVENLDLKIRT</sequence>
<dbReference type="Pfam" id="PF14078">
    <property type="entry name" value="DUF4259"/>
    <property type="match status" value="1"/>
</dbReference>
<dbReference type="RefSeq" id="WP_258389359.1">
    <property type="nucleotide sequence ID" value="NZ_CP091430.1"/>
</dbReference>
<dbReference type="EMBL" id="CP091430">
    <property type="protein sequence ID" value="UVI33305.1"/>
    <property type="molecule type" value="Genomic_DNA"/>
</dbReference>
<protein>
    <submittedName>
        <fullName evidence="1">DUF4259 domain-containing protein</fullName>
    </submittedName>
</protein>
<gene>
    <name evidence="1" type="ORF">L1F29_16305</name>
</gene>
<evidence type="ECO:0000313" key="2">
    <source>
        <dbReference type="Proteomes" id="UP001057877"/>
    </source>
</evidence>
<organism evidence="1 2">
    <name type="scientific">Paenibacillus spongiae</name>
    <dbReference type="NCBI Taxonomy" id="2909671"/>
    <lineage>
        <taxon>Bacteria</taxon>
        <taxon>Bacillati</taxon>
        <taxon>Bacillota</taxon>
        <taxon>Bacilli</taxon>
        <taxon>Bacillales</taxon>
        <taxon>Paenibacillaceae</taxon>
        <taxon>Paenibacillus</taxon>
    </lineage>
</organism>
<accession>A0ABY5SIP8</accession>
<keyword evidence="2" id="KW-1185">Reference proteome</keyword>
<reference evidence="1" key="1">
    <citation type="submission" date="2022-01" db="EMBL/GenBank/DDBJ databases">
        <title>Paenibacillus spongiae sp. nov., isolated from marine sponge.</title>
        <authorList>
            <person name="Li Z."/>
            <person name="Zhang M."/>
        </authorList>
    </citation>
    <scope>NUCLEOTIDE SEQUENCE</scope>
    <source>
        <strain evidence="1">PHS-Z3</strain>
    </source>
</reference>
<dbReference type="InterPro" id="IPR025355">
    <property type="entry name" value="DUF4259"/>
</dbReference>
<dbReference type="Proteomes" id="UP001057877">
    <property type="component" value="Chromosome"/>
</dbReference>
<evidence type="ECO:0000313" key="1">
    <source>
        <dbReference type="EMBL" id="UVI33305.1"/>
    </source>
</evidence>